<evidence type="ECO:0000259" key="1">
    <source>
        <dbReference type="Pfam" id="PF03372"/>
    </source>
</evidence>
<keyword evidence="3" id="KW-1185">Reference proteome</keyword>
<evidence type="ECO:0000313" key="2">
    <source>
        <dbReference type="EMBL" id="KAH9364423.1"/>
    </source>
</evidence>
<sequence>MELRSYHSKKHRFCLYTLQNPPDIVALQKVNTPDPGLRNYVSFSQDPQSGTAVMVKKHLLAQTHNLPPDVAIVVVEIIPRRSSQPSIYILDLYIPPSAFLKEIDTLLHEARKISKQVPLLLMGDFNAPYHGWGYTQSTKKATAL</sequence>
<dbReference type="InterPro" id="IPR005135">
    <property type="entry name" value="Endo/exonuclease/phosphatase"/>
</dbReference>
<feature type="domain" description="Endonuclease/exonuclease/phosphatase" evidence="1">
    <location>
        <begin position="17"/>
        <end position="136"/>
    </location>
</feature>
<dbReference type="AlphaFoldDB" id="A0A9J6FNK5"/>
<name>A0A9J6FNK5_HAELO</name>
<dbReference type="Gene3D" id="3.60.10.10">
    <property type="entry name" value="Endonuclease/exonuclease/phosphatase"/>
    <property type="match status" value="1"/>
</dbReference>
<evidence type="ECO:0000313" key="3">
    <source>
        <dbReference type="Proteomes" id="UP000821853"/>
    </source>
</evidence>
<dbReference type="GO" id="GO:0003824">
    <property type="term" value="F:catalytic activity"/>
    <property type="evidence" value="ECO:0007669"/>
    <property type="project" value="InterPro"/>
</dbReference>
<dbReference type="VEuPathDB" id="VectorBase:HLOH_046202"/>
<dbReference type="OrthoDB" id="412981at2759"/>
<dbReference type="InterPro" id="IPR036691">
    <property type="entry name" value="Endo/exonu/phosph_ase_sf"/>
</dbReference>
<dbReference type="Proteomes" id="UP000821853">
    <property type="component" value="Chromosome 10"/>
</dbReference>
<protein>
    <recommendedName>
        <fullName evidence="1">Endonuclease/exonuclease/phosphatase domain-containing protein</fullName>
    </recommendedName>
</protein>
<organism evidence="2 3">
    <name type="scientific">Haemaphysalis longicornis</name>
    <name type="common">Bush tick</name>
    <dbReference type="NCBI Taxonomy" id="44386"/>
    <lineage>
        <taxon>Eukaryota</taxon>
        <taxon>Metazoa</taxon>
        <taxon>Ecdysozoa</taxon>
        <taxon>Arthropoda</taxon>
        <taxon>Chelicerata</taxon>
        <taxon>Arachnida</taxon>
        <taxon>Acari</taxon>
        <taxon>Parasitiformes</taxon>
        <taxon>Ixodida</taxon>
        <taxon>Ixodoidea</taxon>
        <taxon>Ixodidae</taxon>
        <taxon>Haemaphysalinae</taxon>
        <taxon>Haemaphysalis</taxon>
    </lineage>
</organism>
<comment type="caution">
    <text evidence="2">The sequence shown here is derived from an EMBL/GenBank/DDBJ whole genome shotgun (WGS) entry which is preliminary data.</text>
</comment>
<accession>A0A9J6FNK5</accession>
<dbReference type="EMBL" id="JABSTR010000002">
    <property type="protein sequence ID" value="KAH9364423.1"/>
    <property type="molecule type" value="Genomic_DNA"/>
</dbReference>
<dbReference type="Pfam" id="PF03372">
    <property type="entry name" value="Exo_endo_phos"/>
    <property type="match status" value="1"/>
</dbReference>
<reference evidence="2 3" key="1">
    <citation type="journal article" date="2020" name="Cell">
        <title>Large-Scale Comparative Analyses of Tick Genomes Elucidate Their Genetic Diversity and Vector Capacities.</title>
        <authorList>
            <consortium name="Tick Genome and Microbiome Consortium (TIGMIC)"/>
            <person name="Jia N."/>
            <person name="Wang J."/>
            <person name="Shi W."/>
            <person name="Du L."/>
            <person name="Sun Y."/>
            <person name="Zhan W."/>
            <person name="Jiang J.F."/>
            <person name="Wang Q."/>
            <person name="Zhang B."/>
            <person name="Ji P."/>
            <person name="Bell-Sakyi L."/>
            <person name="Cui X.M."/>
            <person name="Yuan T.T."/>
            <person name="Jiang B.G."/>
            <person name="Yang W.F."/>
            <person name="Lam T.T."/>
            <person name="Chang Q.C."/>
            <person name="Ding S.J."/>
            <person name="Wang X.J."/>
            <person name="Zhu J.G."/>
            <person name="Ruan X.D."/>
            <person name="Zhao L."/>
            <person name="Wei J.T."/>
            <person name="Ye R.Z."/>
            <person name="Que T.C."/>
            <person name="Du C.H."/>
            <person name="Zhou Y.H."/>
            <person name="Cheng J.X."/>
            <person name="Dai P.F."/>
            <person name="Guo W.B."/>
            <person name="Han X.H."/>
            <person name="Huang E.J."/>
            <person name="Li L.F."/>
            <person name="Wei W."/>
            <person name="Gao Y.C."/>
            <person name="Liu J.Z."/>
            <person name="Shao H.Z."/>
            <person name="Wang X."/>
            <person name="Wang C.C."/>
            <person name="Yang T.C."/>
            <person name="Huo Q.B."/>
            <person name="Li W."/>
            <person name="Chen H.Y."/>
            <person name="Chen S.E."/>
            <person name="Zhou L.G."/>
            <person name="Ni X.B."/>
            <person name="Tian J.H."/>
            <person name="Sheng Y."/>
            <person name="Liu T."/>
            <person name="Pan Y.S."/>
            <person name="Xia L.Y."/>
            <person name="Li J."/>
            <person name="Zhao F."/>
            <person name="Cao W.C."/>
        </authorList>
    </citation>
    <scope>NUCLEOTIDE SEQUENCE [LARGE SCALE GENOMIC DNA]</scope>
    <source>
        <strain evidence="2">HaeL-2018</strain>
    </source>
</reference>
<gene>
    <name evidence="2" type="ORF">HPB48_009695</name>
</gene>
<proteinExistence type="predicted"/>
<dbReference type="SUPFAM" id="SSF56219">
    <property type="entry name" value="DNase I-like"/>
    <property type="match status" value="1"/>
</dbReference>